<accession>A0A4S8LHI9</accession>
<keyword evidence="2" id="KW-0479">Metal-binding</keyword>
<evidence type="ECO:0000256" key="1">
    <source>
        <dbReference type="ARBA" id="ARBA00022664"/>
    </source>
</evidence>
<dbReference type="PROSITE" id="PS50158">
    <property type="entry name" value="ZF_CCHC"/>
    <property type="match status" value="1"/>
</dbReference>
<keyword evidence="2" id="KW-0863">Zinc-finger</keyword>
<dbReference type="OrthoDB" id="5552562at2759"/>
<dbReference type="AlphaFoldDB" id="A0A4S8LHI9"/>
<feature type="compositionally biased region" description="Polar residues" evidence="3">
    <location>
        <begin position="589"/>
        <end position="612"/>
    </location>
</feature>
<proteinExistence type="predicted"/>
<feature type="region of interest" description="Disordered" evidence="3">
    <location>
        <begin position="421"/>
        <end position="541"/>
    </location>
</feature>
<feature type="region of interest" description="Disordered" evidence="3">
    <location>
        <begin position="1"/>
        <end position="50"/>
    </location>
</feature>
<reference evidence="5 6" key="1">
    <citation type="journal article" date="2019" name="Nat. Ecol. Evol.">
        <title>Megaphylogeny resolves global patterns of mushroom evolution.</title>
        <authorList>
            <person name="Varga T."/>
            <person name="Krizsan K."/>
            <person name="Foldi C."/>
            <person name="Dima B."/>
            <person name="Sanchez-Garcia M."/>
            <person name="Sanchez-Ramirez S."/>
            <person name="Szollosi G.J."/>
            <person name="Szarkandi J.G."/>
            <person name="Papp V."/>
            <person name="Albert L."/>
            <person name="Andreopoulos W."/>
            <person name="Angelini C."/>
            <person name="Antonin V."/>
            <person name="Barry K.W."/>
            <person name="Bougher N.L."/>
            <person name="Buchanan P."/>
            <person name="Buyck B."/>
            <person name="Bense V."/>
            <person name="Catcheside P."/>
            <person name="Chovatia M."/>
            <person name="Cooper J."/>
            <person name="Damon W."/>
            <person name="Desjardin D."/>
            <person name="Finy P."/>
            <person name="Geml J."/>
            <person name="Haridas S."/>
            <person name="Hughes K."/>
            <person name="Justo A."/>
            <person name="Karasinski D."/>
            <person name="Kautmanova I."/>
            <person name="Kiss B."/>
            <person name="Kocsube S."/>
            <person name="Kotiranta H."/>
            <person name="LaButti K.M."/>
            <person name="Lechner B.E."/>
            <person name="Liimatainen K."/>
            <person name="Lipzen A."/>
            <person name="Lukacs Z."/>
            <person name="Mihaltcheva S."/>
            <person name="Morgado L.N."/>
            <person name="Niskanen T."/>
            <person name="Noordeloos M.E."/>
            <person name="Ohm R.A."/>
            <person name="Ortiz-Santana B."/>
            <person name="Ovrebo C."/>
            <person name="Racz N."/>
            <person name="Riley R."/>
            <person name="Savchenko A."/>
            <person name="Shiryaev A."/>
            <person name="Soop K."/>
            <person name="Spirin V."/>
            <person name="Szebenyi C."/>
            <person name="Tomsovsky M."/>
            <person name="Tulloss R.E."/>
            <person name="Uehling J."/>
            <person name="Grigoriev I.V."/>
            <person name="Vagvolgyi C."/>
            <person name="Papp T."/>
            <person name="Martin F.M."/>
            <person name="Miettinen O."/>
            <person name="Hibbett D.S."/>
            <person name="Nagy L.G."/>
        </authorList>
    </citation>
    <scope>NUCLEOTIDE SEQUENCE [LARGE SCALE GENOMIC DNA]</scope>
    <source>
        <strain evidence="5 6">CBS 962.96</strain>
    </source>
</reference>
<feature type="compositionally biased region" description="Pro residues" evidence="3">
    <location>
        <begin position="710"/>
        <end position="740"/>
    </location>
</feature>
<dbReference type="InterPro" id="IPR036875">
    <property type="entry name" value="Znf_CCHC_sf"/>
</dbReference>
<dbReference type="EMBL" id="ML179407">
    <property type="protein sequence ID" value="THU88517.1"/>
    <property type="molecule type" value="Genomic_DNA"/>
</dbReference>
<dbReference type="GO" id="GO:0003676">
    <property type="term" value="F:nucleic acid binding"/>
    <property type="evidence" value="ECO:0007669"/>
    <property type="project" value="InterPro"/>
</dbReference>
<feature type="compositionally biased region" description="Polar residues" evidence="3">
    <location>
        <begin position="138"/>
        <end position="151"/>
    </location>
</feature>
<feature type="compositionally biased region" description="Polar residues" evidence="3">
    <location>
        <begin position="478"/>
        <end position="488"/>
    </location>
</feature>
<feature type="region of interest" description="Disordered" evidence="3">
    <location>
        <begin position="575"/>
        <end position="765"/>
    </location>
</feature>
<dbReference type="GO" id="GO:0008270">
    <property type="term" value="F:zinc ion binding"/>
    <property type="evidence" value="ECO:0007669"/>
    <property type="project" value="UniProtKB-KW"/>
</dbReference>
<feature type="compositionally biased region" description="Acidic residues" evidence="3">
    <location>
        <begin position="503"/>
        <end position="513"/>
    </location>
</feature>
<keyword evidence="1" id="KW-0507">mRNA processing</keyword>
<dbReference type="PANTHER" id="PTHR24637:SF428">
    <property type="entry name" value="SCAVENGER RECEPTOR CLASS A MEMBER 3"/>
    <property type="match status" value="1"/>
</dbReference>
<evidence type="ECO:0000313" key="6">
    <source>
        <dbReference type="Proteomes" id="UP000297245"/>
    </source>
</evidence>
<organism evidence="5 6">
    <name type="scientific">Dendrothele bispora (strain CBS 962.96)</name>
    <dbReference type="NCBI Taxonomy" id="1314807"/>
    <lineage>
        <taxon>Eukaryota</taxon>
        <taxon>Fungi</taxon>
        <taxon>Dikarya</taxon>
        <taxon>Basidiomycota</taxon>
        <taxon>Agaricomycotina</taxon>
        <taxon>Agaricomycetes</taxon>
        <taxon>Agaricomycetidae</taxon>
        <taxon>Agaricales</taxon>
        <taxon>Agaricales incertae sedis</taxon>
        <taxon>Dendrothele</taxon>
    </lineage>
</organism>
<feature type="compositionally biased region" description="Polar residues" evidence="3">
    <location>
        <begin position="29"/>
        <end position="39"/>
    </location>
</feature>
<protein>
    <recommendedName>
        <fullName evidence="4">CCHC-type domain-containing protein</fullName>
    </recommendedName>
</protein>
<feature type="region of interest" description="Disordered" evidence="3">
    <location>
        <begin position="1082"/>
        <end position="1111"/>
    </location>
</feature>
<dbReference type="InterPro" id="IPR001878">
    <property type="entry name" value="Znf_CCHC"/>
</dbReference>
<feature type="compositionally biased region" description="Basic and acidic residues" evidence="3">
    <location>
        <begin position="753"/>
        <end position="765"/>
    </location>
</feature>
<feature type="compositionally biased region" description="Polar residues" evidence="3">
    <location>
        <begin position="657"/>
        <end position="669"/>
    </location>
</feature>
<dbReference type="SUPFAM" id="SSF57756">
    <property type="entry name" value="Retrovirus zinc finger-like domains"/>
    <property type="match status" value="1"/>
</dbReference>
<evidence type="ECO:0000256" key="2">
    <source>
        <dbReference type="PROSITE-ProRule" id="PRU00047"/>
    </source>
</evidence>
<evidence type="ECO:0000259" key="4">
    <source>
        <dbReference type="PROSITE" id="PS50158"/>
    </source>
</evidence>
<keyword evidence="2" id="KW-0862">Zinc</keyword>
<feature type="compositionally biased region" description="Pro residues" evidence="3">
    <location>
        <begin position="673"/>
        <end position="683"/>
    </location>
</feature>
<sequence length="1111" mass="124550">MSTRVQTETETRQVSAEEQGEGNLPFHTLTPQGSWTTPTRRNEPINEEGELSIGRTLGSTPATQLFAERPMGSVGNQGEVESNHTYNIKATPHAGDLLSYQIRRAEGLGSEDSFPRLGGSNILPPSVQRAINEEEQSNKTPTNHSDNNNENEVVRSKSGESDRPILPAVPETGYVSNDVGRNLPERGDTTPIALPRTLAPQPYYAQTPVPWNYHPYTRQYESVMGSALTRPPHWSEPRSLPPPYPVNFTSYREPNSGLISRQGNPNELRARAREFARMTGHEGYRYLTHAEAINYVGQLAEGNWDHLPDTVVNMLKSLMYQEEMRRIYAATMNSGIASILREVEEQTMNLRPEIARSRPDMSRDVFEPGRRISPNNISDLAPSEMDQLLRDGTDRYEQLTGESLTRERAIQELRNVLVERGPSRVASRNTERTSGRVSNADTIRPSNPVFREGSSEGRRTEQVSSRHDNIQEAKNQEPRSGNSTGSIKQNEEHSAEPVVTFQDLEDKETDEPSNDNTPGPSKIKPGETRPEGYKYTPWPGETARSRENQINARNNALQQSLRSILEDTVESNINLENTTTSNTEERSNIRQGGTTHPGRTSMGRENQYQTPPWQFRGVRNDTRSTRETPNQRMSFNYTQNRNLPTISEIRESPDQVRWNNSTIWGNTSTPKGGKPPPSLPPPSENGREGRDESAGSQEGNSRQESHYGGPPGPPGPPGPTGPPGPPGPPDPPGPMGPPGPQGERNNASSNNSDMDKLQKESLLRESKLEIRKPTLFDGSNRTEWRPFLSDCFRMFTAKPTLYSNDQLKIAYASSWFTGAAARYYQNLVEREIDIPGHYLEALHEWNAFVQMFGRLFGVHDEQLFAQASLDKVLQRNEETFADFLVRFEDAALKTQYNDPALCWKMLRQIRRDLRNRLTLVGNVPPTFNEVIRRLLDLDGAREAFNEAGLSVVYTPNNPAIKNRTDQVNAQAGPGPTTQNYRNKSRNFNKTSEQDNSAQAKAAQVTPSNPSNRPFICLSCAEYRRRMDNKLCIRCGGTGHFGNECPPENDPLEEAMARMGIIIEEEEEDRELLYGLDEHGDLHQINCDGDKEDDEPELGNDNGAQGQMGEDI</sequence>
<feature type="region of interest" description="Disordered" evidence="3">
    <location>
        <begin position="134"/>
        <end position="194"/>
    </location>
</feature>
<feature type="domain" description="CCHC-type" evidence="4">
    <location>
        <begin position="1031"/>
        <end position="1045"/>
    </location>
</feature>
<feature type="compositionally biased region" description="Polar residues" evidence="3">
    <location>
        <begin position="1"/>
        <end position="16"/>
    </location>
</feature>
<feature type="compositionally biased region" description="Basic and acidic residues" evidence="3">
    <location>
        <begin position="453"/>
        <end position="477"/>
    </location>
</feature>
<evidence type="ECO:0000256" key="3">
    <source>
        <dbReference type="SAM" id="MobiDB-lite"/>
    </source>
</evidence>
<feature type="compositionally biased region" description="Polar residues" evidence="3">
    <location>
        <begin position="435"/>
        <end position="445"/>
    </location>
</feature>
<feature type="region of interest" description="Disordered" evidence="3">
    <location>
        <begin position="956"/>
        <end position="1009"/>
    </location>
</feature>
<gene>
    <name evidence="5" type="ORF">K435DRAFT_866234</name>
</gene>
<evidence type="ECO:0000313" key="5">
    <source>
        <dbReference type="EMBL" id="THU88517.1"/>
    </source>
</evidence>
<keyword evidence="6" id="KW-1185">Reference proteome</keyword>
<dbReference type="Proteomes" id="UP000297245">
    <property type="component" value="Unassembled WGS sequence"/>
</dbReference>
<feature type="compositionally biased region" description="Polar residues" evidence="3">
    <location>
        <begin position="627"/>
        <end position="645"/>
    </location>
</feature>
<feature type="compositionally biased region" description="Polar residues" evidence="3">
    <location>
        <begin position="743"/>
        <end position="752"/>
    </location>
</feature>
<dbReference type="PANTHER" id="PTHR24637">
    <property type="entry name" value="COLLAGEN"/>
    <property type="match status" value="1"/>
</dbReference>
<dbReference type="GO" id="GO:0006397">
    <property type="term" value="P:mRNA processing"/>
    <property type="evidence" value="ECO:0007669"/>
    <property type="project" value="UniProtKB-KW"/>
</dbReference>
<feature type="compositionally biased region" description="Basic and acidic residues" evidence="3">
    <location>
        <begin position="152"/>
        <end position="163"/>
    </location>
</feature>
<name>A0A4S8LHI9_DENBC</name>